<gene>
    <name evidence="2" type="ORF">UFOPK3564_00035</name>
</gene>
<dbReference type="PANTHER" id="PTHR32481:SF0">
    <property type="entry name" value="AMINOPEPTIDASE YPDE-RELATED"/>
    <property type="match status" value="1"/>
</dbReference>
<feature type="domain" description="Peptidase M28" evidence="1">
    <location>
        <begin position="218"/>
        <end position="390"/>
    </location>
</feature>
<dbReference type="EMBL" id="CAFBMK010000001">
    <property type="protein sequence ID" value="CAB4891747.1"/>
    <property type="molecule type" value="Genomic_DNA"/>
</dbReference>
<proteinExistence type="predicted"/>
<dbReference type="AlphaFoldDB" id="A0A6J7F8H2"/>
<sequence length="411" mass="43340">MSAAGVDRAVLREVVETLAPLVRRAGSADEHRAAEWIAERLSRAGAPAHVEDATFLDGYAPLIGGLAAVGAVAGVLGQTRPGRRLAVVAGALAAAAIVDDVSNGPRVARRVARRPTPTWNVVAEAGDPDAERTLVVMAHHDAAPSGAIFDQTLQRLAHERLPGLFERADTAVPVWWPVVGGPALAALGAGLRRRRLGLLGAALSAGSVAAMADVSRSPIVAGANDNLSAVAALVGLAERLRDAEARGDGVGVRVLLVSCGAEEVIQGGIHSFAASWFPRLDRETTWFLNLDTIGSPELVSIEGEGPVVMEDYSWRSFRDLIERVAWRESLPIRRGMRARSSTDAVVPSRAGYPTACLVSFDRAKAMPHYHLVSDVPENLDYDTIARAVALTEAVARELAGDAAQTGVTRRG</sequence>
<reference evidence="2" key="1">
    <citation type="submission" date="2020-05" db="EMBL/GenBank/DDBJ databases">
        <authorList>
            <person name="Chiriac C."/>
            <person name="Salcher M."/>
            <person name="Ghai R."/>
            <person name="Kavagutti S V."/>
        </authorList>
    </citation>
    <scope>NUCLEOTIDE SEQUENCE</scope>
</reference>
<evidence type="ECO:0000313" key="2">
    <source>
        <dbReference type="EMBL" id="CAB4891747.1"/>
    </source>
</evidence>
<dbReference type="Pfam" id="PF04389">
    <property type="entry name" value="Peptidase_M28"/>
    <property type="match status" value="1"/>
</dbReference>
<dbReference type="InterPro" id="IPR007484">
    <property type="entry name" value="Peptidase_M28"/>
</dbReference>
<accession>A0A6J7F8H2</accession>
<organism evidence="2">
    <name type="scientific">freshwater metagenome</name>
    <dbReference type="NCBI Taxonomy" id="449393"/>
    <lineage>
        <taxon>unclassified sequences</taxon>
        <taxon>metagenomes</taxon>
        <taxon>ecological metagenomes</taxon>
    </lineage>
</organism>
<protein>
    <submittedName>
        <fullName evidence="2">Unannotated protein</fullName>
    </submittedName>
</protein>
<dbReference type="InterPro" id="IPR051464">
    <property type="entry name" value="Peptidase_M42_aminopept"/>
</dbReference>
<dbReference type="SUPFAM" id="SSF53187">
    <property type="entry name" value="Zn-dependent exopeptidases"/>
    <property type="match status" value="1"/>
</dbReference>
<dbReference type="Gene3D" id="3.40.630.10">
    <property type="entry name" value="Zn peptidases"/>
    <property type="match status" value="1"/>
</dbReference>
<dbReference type="PANTHER" id="PTHR32481">
    <property type="entry name" value="AMINOPEPTIDASE"/>
    <property type="match status" value="1"/>
</dbReference>
<name>A0A6J7F8H2_9ZZZZ</name>
<evidence type="ECO:0000259" key="1">
    <source>
        <dbReference type="Pfam" id="PF04389"/>
    </source>
</evidence>